<dbReference type="RefSeq" id="WP_255902894.1">
    <property type="nucleotide sequence ID" value="NZ_CP050465.1"/>
</dbReference>
<keyword evidence="1" id="KW-0732">Signal</keyword>
<dbReference type="EMBL" id="CP050471">
    <property type="protein sequence ID" value="UTZ34354.1"/>
    <property type="molecule type" value="Genomic_DNA"/>
</dbReference>
<proteinExistence type="predicted"/>
<evidence type="ECO:0000313" key="3">
    <source>
        <dbReference type="EMBL" id="UTZ34354.1"/>
    </source>
</evidence>
<evidence type="ECO:0000313" key="5">
    <source>
        <dbReference type="Proteomes" id="UP001059912"/>
    </source>
</evidence>
<gene>
    <name evidence="2" type="ORF">HB761_22265</name>
    <name evidence="3" type="ORF">HB762_24620</name>
</gene>
<protein>
    <submittedName>
        <fullName evidence="2">Uncharacterized protein</fullName>
    </submittedName>
</protein>
<feature type="signal peptide" evidence="1">
    <location>
        <begin position="1"/>
        <end position="23"/>
    </location>
</feature>
<dbReference type="Proteomes" id="UP001058687">
    <property type="component" value="Chromosome 2"/>
</dbReference>
<accession>A0AAE9N4J4</accession>
<evidence type="ECO:0000313" key="2">
    <source>
        <dbReference type="EMBL" id="UTZ29351.1"/>
    </source>
</evidence>
<dbReference type="AlphaFoldDB" id="A0AAE9N4J4"/>
<keyword evidence="5" id="KW-1185">Reference proteome</keyword>
<reference evidence="2" key="1">
    <citation type="submission" date="2020-03" db="EMBL/GenBank/DDBJ databases">
        <title>Five strains of Vibrio campbellii isolated from Mariana Trench.</title>
        <authorList>
            <person name="Liang J."/>
            <person name="Zhang X.-H."/>
        </authorList>
    </citation>
    <scope>NUCLEOTIDE SEQUENCE</scope>
    <source>
        <strain evidence="3">LJC013</strain>
        <strain evidence="2">LJC014</strain>
    </source>
</reference>
<feature type="chain" id="PRO_5042019269" evidence="1">
    <location>
        <begin position="24"/>
        <end position="252"/>
    </location>
</feature>
<evidence type="ECO:0000313" key="4">
    <source>
        <dbReference type="Proteomes" id="UP001058687"/>
    </source>
</evidence>
<dbReference type="EMBL" id="CP050468">
    <property type="protein sequence ID" value="UTZ29351.1"/>
    <property type="molecule type" value="Genomic_DNA"/>
</dbReference>
<name>A0AAE9N4J4_9VIBR</name>
<sequence>MKNNKNLSILGLSVLLLSFNTSAEECDFNSLIEEINISKYEQNFSEYFSPSILHEFRMAKYREYNTVDYLQFEIHGEDHPDFGKLLKQIMMGHIARITQDKSLADNYNIDTVSASADRFKANIRSISHLDDYEFFNQYLTNSYRDSSLHYDFLKEAITSLSVQIDKTPVKTCAYQVNTNIGRTDFVQNVTFKMNNGVIVSPSPLVSMFDYQAGAYKNEDIPDNAESGIDFADVPTHLYPEGVQWWRVDDSNQ</sequence>
<dbReference type="Proteomes" id="UP001059912">
    <property type="component" value="Chromosome 2"/>
</dbReference>
<evidence type="ECO:0000256" key="1">
    <source>
        <dbReference type="SAM" id="SignalP"/>
    </source>
</evidence>
<organism evidence="2 4">
    <name type="scientific">Vibrio campbellii</name>
    <dbReference type="NCBI Taxonomy" id="680"/>
    <lineage>
        <taxon>Bacteria</taxon>
        <taxon>Pseudomonadati</taxon>
        <taxon>Pseudomonadota</taxon>
        <taxon>Gammaproteobacteria</taxon>
        <taxon>Vibrionales</taxon>
        <taxon>Vibrionaceae</taxon>
        <taxon>Vibrio</taxon>
    </lineage>
</organism>